<evidence type="ECO:0000313" key="3">
    <source>
        <dbReference type="Proteomes" id="UP000276215"/>
    </source>
</evidence>
<feature type="compositionally biased region" description="Low complexity" evidence="1">
    <location>
        <begin position="1"/>
        <end position="22"/>
    </location>
</feature>
<organism evidence="2 3">
    <name type="scientific">Choiromyces venosus 120613-1</name>
    <dbReference type="NCBI Taxonomy" id="1336337"/>
    <lineage>
        <taxon>Eukaryota</taxon>
        <taxon>Fungi</taxon>
        <taxon>Dikarya</taxon>
        <taxon>Ascomycota</taxon>
        <taxon>Pezizomycotina</taxon>
        <taxon>Pezizomycetes</taxon>
        <taxon>Pezizales</taxon>
        <taxon>Tuberaceae</taxon>
        <taxon>Choiromyces</taxon>
    </lineage>
</organism>
<gene>
    <name evidence="2" type="ORF">L873DRAFT_1796556</name>
</gene>
<proteinExistence type="predicted"/>
<keyword evidence="3" id="KW-1185">Reference proteome</keyword>
<accession>A0A3N4IRQ8</accession>
<sequence>MPPAVSSGSPSDPPDWGSSHPDMPCPHTHPTGDSIPTAESAVISTPQPRPPTPGPSTIQTIVPQWSPISAGDMQGNTPSSGPSMPKLTYQVRAGIKRLTGEELEHYGTSLSSTPQKQVAEVVNKLVTKVSSKPECAKIMTRVLGTLQLQQEIADSTIPVIWDTVSDEQL</sequence>
<dbReference type="Proteomes" id="UP000276215">
    <property type="component" value="Unassembled WGS sequence"/>
</dbReference>
<name>A0A3N4IRQ8_9PEZI</name>
<dbReference type="AlphaFoldDB" id="A0A3N4IRQ8"/>
<evidence type="ECO:0000256" key="1">
    <source>
        <dbReference type="SAM" id="MobiDB-lite"/>
    </source>
</evidence>
<protein>
    <submittedName>
        <fullName evidence="2">Uncharacterized protein</fullName>
    </submittedName>
</protein>
<feature type="region of interest" description="Disordered" evidence="1">
    <location>
        <begin position="1"/>
        <end position="56"/>
    </location>
</feature>
<evidence type="ECO:0000313" key="2">
    <source>
        <dbReference type="EMBL" id="RPA88619.1"/>
    </source>
</evidence>
<reference evidence="2 3" key="1">
    <citation type="journal article" date="2018" name="Nat. Ecol. Evol.">
        <title>Pezizomycetes genomes reveal the molecular basis of ectomycorrhizal truffle lifestyle.</title>
        <authorList>
            <person name="Murat C."/>
            <person name="Payen T."/>
            <person name="Noel B."/>
            <person name="Kuo A."/>
            <person name="Morin E."/>
            <person name="Chen J."/>
            <person name="Kohler A."/>
            <person name="Krizsan K."/>
            <person name="Balestrini R."/>
            <person name="Da Silva C."/>
            <person name="Montanini B."/>
            <person name="Hainaut M."/>
            <person name="Levati E."/>
            <person name="Barry K.W."/>
            <person name="Belfiori B."/>
            <person name="Cichocki N."/>
            <person name="Clum A."/>
            <person name="Dockter R.B."/>
            <person name="Fauchery L."/>
            <person name="Guy J."/>
            <person name="Iotti M."/>
            <person name="Le Tacon F."/>
            <person name="Lindquist E.A."/>
            <person name="Lipzen A."/>
            <person name="Malagnac F."/>
            <person name="Mello A."/>
            <person name="Molinier V."/>
            <person name="Miyauchi S."/>
            <person name="Poulain J."/>
            <person name="Riccioni C."/>
            <person name="Rubini A."/>
            <person name="Sitrit Y."/>
            <person name="Splivallo R."/>
            <person name="Traeger S."/>
            <person name="Wang M."/>
            <person name="Zifcakova L."/>
            <person name="Wipf D."/>
            <person name="Zambonelli A."/>
            <person name="Paolocci F."/>
            <person name="Nowrousian M."/>
            <person name="Ottonello S."/>
            <person name="Baldrian P."/>
            <person name="Spatafora J.W."/>
            <person name="Henrissat B."/>
            <person name="Nagy L.G."/>
            <person name="Aury J.M."/>
            <person name="Wincker P."/>
            <person name="Grigoriev I.V."/>
            <person name="Bonfante P."/>
            <person name="Martin F.M."/>
        </authorList>
    </citation>
    <scope>NUCLEOTIDE SEQUENCE [LARGE SCALE GENOMIC DNA]</scope>
    <source>
        <strain evidence="2 3">120613-1</strain>
    </source>
</reference>
<feature type="region of interest" description="Disordered" evidence="1">
    <location>
        <begin position="67"/>
        <end position="86"/>
    </location>
</feature>
<dbReference type="EMBL" id="ML120747">
    <property type="protein sequence ID" value="RPA88619.1"/>
    <property type="molecule type" value="Genomic_DNA"/>
</dbReference>